<dbReference type="InterPro" id="IPR051689">
    <property type="entry name" value="Sterol_desaturase/TMEM195"/>
</dbReference>
<keyword evidence="5" id="KW-0472">Membrane</keyword>
<dbReference type="Proteomes" id="UP000677054">
    <property type="component" value="Unassembled WGS sequence"/>
</dbReference>
<sequence length="163" mass="18948">MMYDFGEARENDVIRMDRNVTGLIQTGIRGVGRLFYIVDPWETTFEKPEDVPNYITQTVPYFALGIILEEMIRWKQGRRLIRVDDGIVSLAGGLLLEITRFVMPLSNEDRRSAVISLHEAGKSPTEIFRLLQNNGYNRNFIKRTIQRFLETNSTEDRHRSGRP</sequence>
<dbReference type="GO" id="GO:0016020">
    <property type="term" value="C:membrane"/>
    <property type="evidence" value="ECO:0007669"/>
    <property type="project" value="GOC"/>
</dbReference>
<keyword evidence="3" id="KW-1133">Transmembrane helix</keyword>
<evidence type="ECO:0000256" key="2">
    <source>
        <dbReference type="ARBA" id="ARBA00022692"/>
    </source>
</evidence>
<evidence type="ECO:0000256" key="3">
    <source>
        <dbReference type="ARBA" id="ARBA00022989"/>
    </source>
</evidence>
<dbReference type="OrthoDB" id="6354873at2759"/>
<dbReference type="GO" id="GO:0050479">
    <property type="term" value="F:glyceryl-ether monooxygenase activity"/>
    <property type="evidence" value="ECO:0007669"/>
    <property type="project" value="TreeGrafter"/>
</dbReference>
<dbReference type="GO" id="GO:0006643">
    <property type="term" value="P:membrane lipid metabolic process"/>
    <property type="evidence" value="ECO:0007669"/>
    <property type="project" value="TreeGrafter"/>
</dbReference>
<dbReference type="GO" id="GO:0005783">
    <property type="term" value="C:endoplasmic reticulum"/>
    <property type="evidence" value="ECO:0007669"/>
    <property type="project" value="TreeGrafter"/>
</dbReference>
<protein>
    <submittedName>
        <fullName evidence="6">Uncharacterized protein</fullName>
    </submittedName>
</protein>
<dbReference type="PANTHER" id="PTHR21624:SF1">
    <property type="entry name" value="ALKYLGLYCEROL MONOOXYGENASE"/>
    <property type="match status" value="1"/>
</dbReference>
<evidence type="ECO:0000256" key="4">
    <source>
        <dbReference type="ARBA" id="ARBA00023002"/>
    </source>
</evidence>
<name>A0A7R9ADV9_9CRUS</name>
<evidence type="ECO:0000313" key="6">
    <source>
        <dbReference type="EMBL" id="CAD7252241.1"/>
    </source>
</evidence>
<evidence type="ECO:0000256" key="5">
    <source>
        <dbReference type="ARBA" id="ARBA00023136"/>
    </source>
</evidence>
<keyword evidence="7" id="KW-1185">Reference proteome</keyword>
<keyword evidence="2" id="KW-0812">Transmembrane</keyword>
<reference evidence="6" key="1">
    <citation type="submission" date="2020-11" db="EMBL/GenBank/DDBJ databases">
        <authorList>
            <person name="Tran Van P."/>
        </authorList>
    </citation>
    <scope>NUCLEOTIDE SEQUENCE</scope>
</reference>
<organism evidence="6">
    <name type="scientific">Darwinula stevensoni</name>
    <dbReference type="NCBI Taxonomy" id="69355"/>
    <lineage>
        <taxon>Eukaryota</taxon>
        <taxon>Metazoa</taxon>
        <taxon>Ecdysozoa</taxon>
        <taxon>Arthropoda</taxon>
        <taxon>Crustacea</taxon>
        <taxon>Oligostraca</taxon>
        <taxon>Ostracoda</taxon>
        <taxon>Podocopa</taxon>
        <taxon>Podocopida</taxon>
        <taxon>Darwinulocopina</taxon>
        <taxon>Darwinuloidea</taxon>
        <taxon>Darwinulidae</taxon>
        <taxon>Darwinula</taxon>
    </lineage>
</organism>
<evidence type="ECO:0000256" key="1">
    <source>
        <dbReference type="ARBA" id="ARBA00004127"/>
    </source>
</evidence>
<dbReference type="EMBL" id="CAJPEV010004227">
    <property type="protein sequence ID" value="CAG0901433.1"/>
    <property type="molecule type" value="Genomic_DNA"/>
</dbReference>
<proteinExistence type="predicted"/>
<keyword evidence="4" id="KW-0560">Oxidoreductase</keyword>
<dbReference type="PANTHER" id="PTHR21624">
    <property type="entry name" value="STEROL DESATURASE-RELATED PROTEIN"/>
    <property type="match status" value="1"/>
</dbReference>
<dbReference type="AlphaFoldDB" id="A0A7R9ADV9"/>
<gene>
    <name evidence="6" type="ORF">DSTB1V02_LOCUS11999</name>
</gene>
<evidence type="ECO:0000313" key="7">
    <source>
        <dbReference type="Proteomes" id="UP000677054"/>
    </source>
</evidence>
<feature type="non-terminal residue" evidence="6">
    <location>
        <position position="1"/>
    </location>
</feature>
<accession>A0A7R9ADV9</accession>
<comment type="subcellular location">
    <subcellularLocation>
        <location evidence="1">Endomembrane system</location>
        <topology evidence="1">Multi-pass membrane protein</topology>
    </subcellularLocation>
</comment>
<dbReference type="EMBL" id="LR903744">
    <property type="protein sequence ID" value="CAD7252241.1"/>
    <property type="molecule type" value="Genomic_DNA"/>
</dbReference>